<evidence type="ECO:0000313" key="1">
    <source>
        <dbReference type="EMBL" id="AAK96104.1"/>
    </source>
</evidence>
<name>Q977K4_9ARCH</name>
<accession>Q977K4</accession>
<organism evidence="1">
    <name type="scientific">uncultured crenarchaeote 74A4</name>
    <dbReference type="NCBI Taxonomy" id="166279"/>
    <lineage>
        <taxon>Archaea</taxon>
        <taxon>Nitrososphaerota</taxon>
        <taxon>Nitrososphaeria</taxon>
        <taxon>Nitrosopumilales</taxon>
        <taxon>environmental samples</taxon>
    </lineage>
</organism>
<dbReference type="EMBL" id="AF393466">
    <property type="protein sequence ID" value="AAK96104.1"/>
    <property type="molecule type" value="Genomic_DNA"/>
</dbReference>
<proteinExistence type="predicted"/>
<protein>
    <submittedName>
        <fullName evidence="1">Uncharacterized protein</fullName>
    </submittedName>
</protein>
<reference evidence="1" key="1">
    <citation type="journal article" date="2002" name="Appl. Environ. Microbiol.">
        <title>Comparative genomic analysis of archaeal genotypic variants in a single population and in two different oceanic provinces.</title>
        <authorList>
            <person name="Beja O."/>
            <person name="Koonin E.V."/>
            <person name="Aravind L."/>
            <person name="Taylor L.T."/>
            <person name="Seitz H."/>
            <person name="Stein J.L."/>
            <person name="Bensen D.C."/>
            <person name="Feldman R.A."/>
            <person name="Swanson R.V."/>
            <person name="DeLong E.F."/>
        </authorList>
    </citation>
    <scope>NUCLEOTIDE SEQUENCE</scope>
</reference>
<sequence length="207" mass="23582">MFFMHDTESDTFIRQTWPEKFSAMLKEIGIDSESKDIATDAVETDDYYSGYFCQTARMVTNKGCIDIKILTLTSYKLFKKDNHARSKSLPWGAQDRFQAHFIVRKNVGASAVNYTAKTRLHTKGHFASKVVTKVEWNGHGGLFLKLNADDELNDMISKQSVKSATIFVEPTDTAVRIRGKWDNHISFGITKELFEIYDRIAGHIKSV</sequence>
<dbReference type="AlphaFoldDB" id="Q977K4"/>